<organism evidence="1">
    <name type="scientific">marine sediment metagenome</name>
    <dbReference type="NCBI Taxonomy" id="412755"/>
    <lineage>
        <taxon>unclassified sequences</taxon>
        <taxon>metagenomes</taxon>
        <taxon>ecological metagenomes</taxon>
    </lineage>
</organism>
<dbReference type="EMBL" id="BART01022925">
    <property type="protein sequence ID" value="GAH02434.1"/>
    <property type="molecule type" value="Genomic_DNA"/>
</dbReference>
<protein>
    <submittedName>
        <fullName evidence="1">Uncharacterized protein</fullName>
    </submittedName>
</protein>
<comment type="caution">
    <text evidence="1">The sequence shown here is derived from an EMBL/GenBank/DDBJ whole genome shotgun (WGS) entry which is preliminary data.</text>
</comment>
<gene>
    <name evidence="1" type="ORF">S01H4_41862</name>
</gene>
<accession>X1DBJ4</accession>
<proteinExistence type="predicted"/>
<reference evidence="1" key="1">
    <citation type="journal article" date="2014" name="Front. Microbiol.">
        <title>High frequency of phylogenetically diverse reductive dehalogenase-homologous genes in deep subseafloor sedimentary metagenomes.</title>
        <authorList>
            <person name="Kawai M."/>
            <person name="Futagami T."/>
            <person name="Toyoda A."/>
            <person name="Takaki Y."/>
            <person name="Nishi S."/>
            <person name="Hori S."/>
            <person name="Arai W."/>
            <person name="Tsubouchi T."/>
            <person name="Morono Y."/>
            <person name="Uchiyama I."/>
            <person name="Ito T."/>
            <person name="Fujiyama A."/>
            <person name="Inagaki F."/>
            <person name="Takami H."/>
        </authorList>
    </citation>
    <scope>NUCLEOTIDE SEQUENCE</scope>
    <source>
        <strain evidence="1">Expedition CK06-06</strain>
    </source>
</reference>
<sequence length="100" mass="10335">MQMIGAGQLGSQAANAIRHVAAQNGVWSLGNFGGVPPRSAMSPAVGQVAQQEVADAVPSSATAATGDNQVTPNEQHLIKNVEDHDYRFVFNSCVIGMVSG</sequence>
<dbReference type="AlphaFoldDB" id="X1DBJ4"/>
<evidence type="ECO:0000313" key="1">
    <source>
        <dbReference type="EMBL" id="GAH02434.1"/>
    </source>
</evidence>
<name>X1DBJ4_9ZZZZ</name>